<dbReference type="Pfam" id="PF02467">
    <property type="entry name" value="Whib"/>
    <property type="match status" value="1"/>
</dbReference>
<protein>
    <recommendedName>
        <fullName evidence="12">Transcriptional regulator WhiB</fullName>
    </recommendedName>
</protein>
<evidence type="ECO:0000256" key="3">
    <source>
        <dbReference type="ARBA" id="ARBA00022485"/>
    </source>
</evidence>
<keyword evidence="8 12" id="KW-0805">Transcription regulation</keyword>
<evidence type="ECO:0000256" key="5">
    <source>
        <dbReference type="ARBA" id="ARBA00022723"/>
    </source>
</evidence>
<evidence type="ECO:0000256" key="2">
    <source>
        <dbReference type="ARBA" id="ARBA00006597"/>
    </source>
</evidence>
<keyword evidence="7 12" id="KW-0411">Iron-sulfur</keyword>
<name>A0ABT1M1E5_9MYCO</name>
<keyword evidence="9 12" id="KW-0238">DNA-binding</keyword>
<comment type="caution">
    <text evidence="14">The sequence shown here is derived from an EMBL/GenBank/DDBJ whole genome shotgun (WGS) entry which is preliminary data.</text>
</comment>
<dbReference type="InterPro" id="IPR003482">
    <property type="entry name" value="Whib"/>
</dbReference>
<keyword evidence="5 12" id="KW-0479">Metal-binding</keyword>
<feature type="binding site" evidence="12">
    <location>
        <position position="45"/>
    </location>
    <ligand>
        <name>[4Fe-4S] cluster</name>
        <dbReference type="ChEBI" id="CHEBI:49883"/>
    </ligand>
</feature>
<evidence type="ECO:0000256" key="11">
    <source>
        <dbReference type="ARBA" id="ARBA00023163"/>
    </source>
</evidence>
<feature type="binding site" evidence="12">
    <location>
        <position position="16"/>
    </location>
    <ligand>
        <name>[4Fe-4S] cluster</name>
        <dbReference type="ChEBI" id="CHEBI:49883"/>
    </ligand>
</feature>
<comment type="function">
    <text evidence="12">Acts as a transcriptional regulator. Probably redox-responsive. The apo- but not holo-form probably binds DNA.</text>
</comment>
<evidence type="ECO:0000256" key="8">
    <source>
        <dbReference type="ARBA" id="ARBA00023015"/>
    </source>
</evidence>
<dbReference type="RefSeq" id="WP_255060202.1">
    <property type="nucleotide sequence ID" value="NZ_JANDBD010000004.1"/>
</dbReference>
<dbReference type="Proteomes" id="UP001651690">
    <property type="component" value="Unassembled WGS sequence"/>
</dbReference>
<evidence type="ECO:0000313" key="14">
    <source>
        <dbReference type="EMBL" id="MCP9272956.1"/>
    </source>
</evidence>
<reference evidence="14 15" key="1">
    <citation type="submission" date="2022-06" db="EMBL/GenBank/DDBJ databases">
        <title>Mycolicibacterium sp. CAU 1645 isolated from seawater.</title>
        <authorList>
            <person name="Kim W."/>
        </authorList>
    </citation>
    <scope>NUCLEOTIDE SEQUENCE [LARGE SCALE GENOMIC DNA]</scope>
    <source>
        <strain evidence="14 15">CAU 1645</strain>
    </source>
</reference>
<feature type="binding site" evidence="12">
    <location>
        <position position="48"/>
    </location>
    <ligand>
        <name>[4Fe-4S] cluster</name>
        <dbReference type="ChEBI" id="CHEBI:49883"/>
    </ligand>
</feature>
<comment type="cofactor">
    <cofactor evidence="12">
        <name>[4Fe-4S] cluster</name>
        <dbReference type="ChEBI" id="CHEBI:49883"/>
    </cofactor>
    <text evidence="12">Binds 1 [4Fe-4S] cluster per subunit. Following nitrosylation of the [4Fe-4S] cluster binds 1 [4Fe-8(NO)] cluster per subunit.</text>
</comment>
<dbReference type="InterPro" id="IPR034768">
    <property type="entry name" value="4FE4S_WBL"/>
</dbReference>
<comment type="subcellular location">
    <subcellularLocation>
        <location evidence="1 12">Cytoplasm</location>
    </subcellularLocation>
</comment>
<evidence type="ECO:0000256" key="9">
    <source>
        <dbReference type="ARBA" id="ARBA00023125"/>
    </source>
</evidence>
<keyword evidence="6 12" id="KW-0408">Iron</keyword>
<evidence type="ECO:0000259" key="13">
    <source>
        <dbReference type="PROSITE" id="PS51674"/>
    </source>
</evidence>
<gene>
    <name evidence="12" type="primary">whiB</name>
    <name evidence="14" type="ORF">NM203_12250</name>
</gene>
<keyword evidence="15" id="KW-1185">Reference proteome</keyword>
<dbReference type="EMBL" id="JANDBD010000004">
    <property type="protein sequence ID" value="MCP9272956.1"/>
    <property type="molecule type" value="Genomic_DNA"/>
</dbReference>
<feature type="binding site" evidence="12">
    <location>
        <position position="54"/>
    </location>
    <ligand>
        <name>[4Fe-4S] cluster</name>
        <dbReference type="ChEBI" id="CHEBI:49883"/>
    </ligand>
</feature>
<sequence>MRPLADDWTWQVRGSCRQMAPEVFFPEDSGRSGLLAREERAKRVCRECPVVASCRDHALSVGETHGVWGAMSARDRVRLRSGRTG</sequence>
<dbReference type="PANTHER" id="PTHR38839:SF5">
    <property type="entry name" value="TRANSCRIPTIONAL REGULATOR WHID"/>
    <property type="match status" value="1"/>
</dbReference>
<comment type="PTM">
    <text evidence="12">Upon Fe-S cluster removal intramolecular disulfide bonds are formed.</text>
</comment>
<accession>A0ABT1M1E5</accession>
<evidence type="ECO:0000256" key="6">
    <source>
        <dbReference type="ARBA" id="ARBA00023004"/>
    </source>
</evidence>
<comment type="PTM">
    <text evidence="12">The Fe-S cluster can be nitrosylated by nitric oxide (NO).</text>
</comment>
<feature type="domain" description="4Fe-4S Wbl-type" evidence="13">
    <location>
        <begin position="15"/>
        <end position="78"/>
    </location>
</feature>
<evidence type="ECO:0000256" key="7">
    <source>
        <dbReference type="ARBA" id="ARBA00023014"/>
    </source>
</evidence>
<evidence type="ECO:0000313" key="15">
    <source>
        <dbReference type="Proteomes" id="UP001651690"/>
    </source>
</evidence>
<evidence type="ECO:0000256" key="12">
    <source>
        <dbReference type="HAMAP-Rule" id="MF_01479"/>
    </source>
</evidence>
<dbReference type="PROSITE" id="PS51674">
    <property type="entry name" value="4FE4S_WBL"/>
    <property type="match status" value="1"/>
</dbReference>
<dbReference type="PANTHER" id="PTHR38839">
    <property type="entry name" value="TRANSCRIPTIONAL REGULATOR WHID-RELATED"/>
    <property type="match status" value="1"/>
</dbReference>
<evidence type="ECO:0000256" key="4">
    <source>
        <dbReference type="ARBA" id="ARBA00022490"/>
    </source>
</evidence>
<keyword evidence="11 12" id="KW-0804">Transcription</keyword>
<evidence type="ECO:0000256" key="1">
    <source>
        <dbReference type="ARBA" id="ARBA00004496"/>
    </source>
</evidence>
<keyword evidence="4 12" id="KW-0963">Cytoplasm</keyword>
<organism evidence="14 15">
    <name type="scientific">Mycolicibacterium arenosum</name>
    <dbReference type="NCBI Taxonomy" id="2952157"/>
    <lineage>
        <taxon>Bacteria</taxon>
        <taxon>Bacillati</taxon>
        <taxon>Actinomycetota</taxon>
        <taxon>Actinomycetes</taxon>
        <taxon>Mycobacteriales</taxon>
        <taxon>Mycobacteriaceae</taxon>
        <taxon>Mycolicibacterium</taxon>
    </lineage>
</organism>
<proteinExistence type="inferred from homology"/>
<keyword evidence="10 12" id="KW-1015">Disulfide bond</keyword>
<evidence type="ECO:0000256" key="10">
    <source>
        <dbReference type="ARBA" id="ARBA00023157"/>
    </source>
</evidence>
<keyword evidence="3 12" id="KW-0004">4Fe-4S</keyword>
<dbReference type="HAMAP" id="MF_01479">
    <property type="entry name" value="WhiB"/>
    <property type="match status" value="1"/>
</dbReference>
<comment type="similarity">
    <text evidence="2 12">Belongs to the WhiB family.</text>
</comment>